<evidence type="ECO:0000256" key="2">
    <source>
        <dbReference type="ARBA" id="ARBA00005580"/>
    </source>
</evidence>
<protein>
    <recommendedName>
        <fullName evidence="18">ATP-binding cassette sub-family B member 10, mitochondrial</fullName>
    </recommendedName>
    <alternativeName>
        <fullName evidence="19">ABC-mitochondrial erythroid protein</fullName>
    </alternativeName>
    <alternativeName>
        <fullName evidence="20">ATP-binding cassette transporter 10</fullName>
    </alternativeName>
</protein>
<dbReference type="PROSITE" id="PS50929">
    <property type="entry name" value="ABC_TM1F"/>
    <property type="match status" value="1"/>
</dbReference>
<dbReference type="SUPFAM" id="SSF52540">
    <property type="entry name" value="P-loop containing nucleoside triphosphate hydrolases"/>
    <property type="match status" value="1"/>
</dbReference>
<comment type="caution">
    <text evidence="24">The sequence shown here is derived from an EMBL/GenBank/DDBJ whole genome shotgun (WGS) entry which is preliminary data.</text>
</comment>
<dbReference type="GO" id="GO:0016887">
    <property type="term" value="F:ATP hydrolysis activity"/>
    <property type="evidence" value="ECO:0007669"/>
    <property type="project" value="UniProtKB-ARBA"/>
</dbReference>
<keyword evidence="14" id="KW-0496">Mitochondrion</keyword>
<keyword evidence="10" id="KW-0809">Transit peptide</keyword>
<dbReference type="AlphaFoldDB" id="A0ABD0KP49"/>
<dbReference type="FunFam" id="1.20.1560.10:FF:000048">
    <property type="entry name" value="ATP-binding cassette sub-family B member 10, mitochondrial"/>
    <property type="match status" value="1"/>
</dbReference>
<name>A0ABD0KP49_9CAEN</name>
<dbReference type="InterPro" id="IPR039421">
    <property type="entry name" value="Type_1_exporter"/>
</dbReference>
<evidence type="ECO:0000256" key="15">
    <source>
        <dbReference type="ARBA" id="ARBA00023136"/>
    </source>
</evidence>
<dbReference type="SUPFAM" id="SSF90123">
    <property type="entry name" value="ABC transporter transmembrane region"/>
    <property type="match status" value="1"/>
</dbReference>
<keyword evidence="5" id="KW-0479">Metal-binding</keyword>
<gene>
    <name evidence="24" type="ORF">BaRGS_00020136</name>
</gene>
<dbReference type="InterPro" id="IPR003593">
    <property type="entry name" value="AAA+_ATPase"/>
</dbReference>
<keyword evidence="12 21" id="KW-1133">Transmembrane helix</keyword>
<comment type="similarity">
    <text evidence="2">Belongs to the ABC transporter superfamily. ABCB family. Mitochondrial peptide exporter (TC 3.A.1.212) subfamily.</text>
</comment>
<dbReference type="PROSITE" id="PS50893">
    <property type="entry name" value="ABC_TRANSPORTER_2"/>
    <property type="match status" value="1"/>
</dbReference>
<organism evidence="24 25">
    <name type="scientific">Batillaria attramentaria</name>
    <dbReference type="NCBI Taxonomy" id="370345"/>
    <lineage>
        <taxon>Eukaryota</taxon>
        <taxon>Metazoa</taxon>
        <taxon>Spiralia</taxon>
        <taxon>Lophotrochozoa</taxon>
        <taxon>Mollusca</taxon>
        <taxon>Gastropoda</taxon>
        <taxon>Caenogastropoda</taxon>
        <taxon>Sorbeoconcha</taxon>
        <taxon>Cerithioidea</taxon>
        <taxon>Batillariidae</taxon>
        <taxon>Batillaria</taxon>
    </lineage>
</organism>
<dbReference type="InterPro" id="IPR011527">
    <property type="entry name" value="ABC1_TM_dom"/>
</dbReference>
<evidence type="ECO:0000256" key="19">
    <source>
        <dbReference type="ARBA" id="ARBA00075187"/>
    </source>
</evidence>
<feature type="transmembrane region" description="Helical" evidence="21">
    <location>
        <begin position="193"/>
        <end position="212"/>
    </location>
</feature>
<evidence type="ECO:0000313" key="24">
    <source>
        <dbReference type="EMBL" id="KAK7488683.1"/>
    </source>
</evidence>
<evidence type="ECO:0000256" key="14">
    <source>
        <dbReference type="ARBA" id="ARBA00023128"/>
    </source>
</evidence>
<evidence type="ECO:0000256" key="11">
    <source>
        <dbReference type="ARBA" id="ARBA00022967"/>
    </source>
</evidence>
<feature type="transmembrane region" description="Helical" evidence="21">
    <location>
        <begin position="88"/>
        <end position="112"/>
    </location>
</feature>
<dbReference type="InterPro" id="IPR027417">
    <property type="entry name" value="P-loop_NTPase"/>
</dbReference>
<evidence type="ECO:0000256" key="9">
    <source>
        <dbReference type="ARBA" id="ARBA00022842"/>
    </source>
</evidence>
<dbReference type="GO" id="GO:0005743">
    <property type="term" value="C:mitochondrial inner membrane"/>
    <property type="evidence" value="ECO:0007669"/>
    <property type="project" value="UniProtKB-SubCell"/>
</dbReference>
<evidence type="ECO:0000259" key="22">
    <source>
        <dbReference type="PROSITE" id="PS50893"/>
    </source>
</evidence>
<dbReference type="GO" id="GO:0042802">
    <property type="term" value="F:identical protein binding"/>
    <property type="evidence" value="ECO:0007669"/>
    <property type="project" value="UniProtKB-ARBA"/>
</dbReference>
<dbReference type="PANTHER" id="PTHR43394">
    <property type="entry name" value="ATP-DEPENDENT PERMEASE MDL1, MITOCHONDRIAL"/>
    <property type="match status" value="1"/>
</dbReference>
<accession>A0ABD0KP49</accession>
<evidence type="ECO:0000256" key="8">
    <source>
        <dbReference type="ARBA" id="ARBA00022840"/>
    </source>
</evidence>
<keyword evidence="6" id="KW-0547">Nucleotide-binding</keyword>
<evidence type="ECO:0000313" key="25">
    <source>
        <dbReference type="Proteomes" id="UP001519460"/>
    </source>
</evidence>
<dbReference type="Gene3D" id="3.40.50.300">
    <property type="entry name" value="P-loop containing nucleotide triphosphate hydrolases"/>
    <property type="match status" value="1"/>
</dbReference>
<comment type="function">
    <text evidence="17">ATP-dependent transporter located in the mitochondrial inner membrane that catalyzes the export of biliverdin from the mitochondrial matrix, and plays a crucial role in hemoglobin synthesis and antioxidative stress. Participates in the early step of the heme biosynthetic process during insertion of iron into protoporphyrin IX (PPIX). Involved in the stabilization of the iron transporter mitoferrin-1/SLC25A37. In addition may be involved in mitochondrial unfolded protein response (UPRmt) signaling pathway, although ABCB10 probably does not participate in peptide export from mitochondria.</text>
</comment>
<evidence type="ECO:0000256" key="20">
    <source>
        <dbReference type="ARBA" id="ARBA00083334"/>
    </source>
</evidence>
<dbReference type="PANTHER" id="PTHR43394:SF1">
    <property type="entry name" value="ATP-BINDING CASSETTE SUB-FAMILY B MEMBER 10, MITOCHONDRIAL"/>
    <property type="match status" value="1"/>
</dbReference>
<evidence type="ECO:0000256" key="3">
    <source>
        <dbReference type="ARBA" id="ARBA00022448"/>
    </source>
</evidence>
<dbReference type="GO" id="GO:0005524">
    <property type="term" value="F:ATP binding"/>
    <property type="evidence" value="ECO:0007669"/>
    <property type="project" value="UniProtKB-KW"/>
</dbReference>
<dbReference type="CDD" id="cd03249">
    <property type="entry name" value="ABC_MTABC3_MDL1_MDL2"/>
    <property type="match status" value="1"/>
</dbReference>
<comment type="subcellular location">
    <subcellularLocation>
        <location evidence="1">Mitochondrion inner membrane</location>
        <topology evidence="1">Multi-pass membrane protein</topology>
    </subcellularLocation>
</comment>
<feature type="domain" description="ABC transporter" evidence="22">
    <location>
        <begin position="376"/>
        <end position="615"/>
    </location>
</feature>
<evidence type="ECO:0000256" key="21">
    <source>
        <dbReference type="SAM" id="Phobius"/>
    </source>
</evidence>
<keyword evidence="3" id="KW-0813">Transport</keyword>
<dbReference type="GO" id="GO:0046872">
    <property type="term" value="F:metal ion binding"/>
    <property type="evidence" value="ECO:0007669"/>
    <property type="project" value="UniProtKB-KW"/>
</dbReference>
<keyword evidence="7" id="KW-0999">Mitochondrion inner membrane</keyword>
<keyword evidence="4 21" id="KW-0812">Transmembrane</keyword>
<evidence type="ECO:0000256" key="12">
    <source>
        <dbReference type="ARBA" id="ARBA00022989"/>
    </source>
</evidence>
<evidence type="ECO:0000256" key="1">
    <source>
        <dbReference type="ARBA" id="ARBA00004448"/>
    </source>
</evidence>
<evidence type="ECO:0000256" key="18">
    <source>
        <dbReference type="ARBA" id="ARBA00072683"/>
    </source>
</evidence>
<feature type="transmembrane region" description="Helical" evidence="21">
    <location>
        <begin position="273"/>
        <end position="296"/>
    </location>
</feature>
<dbReference type="Pfam" id="PF00664">
    <property type="entry name" value="ABC_membrane"/>
    <property type="match status" value="1"/>
</dbReference>
<dbReference type="PROSITE" id="PS00211">
    <property type="entry name" value="ABC_TRANSPORTER_1"/>
    <property type="match status" value="1"/>
</dbReference>
<comment type="catalytic activity">
    <reaction evidence="16">
        <text>biliverdin IXalpha(in) + ATP + H2O = biliverdin IXalpha(out) + ADP + phosphate + H(+)</text>
        <dbReference type="Rhea" id="RHEA:82359"/>
        <dbReference type="ChEBI" id="CHEBI:15377"/>
        <dbReference type="ChEBI" id="CHEBI:15378"/>
        <dbReference type="ChEBI" id="CHEBI:30616"/>
        <dbReference type="ChEBI" id="CHEBI:43474"/>
        <dbReference type="ChEBI" id="CHEBI:57991"/>
        <dbReference type="ChEBI" id="CHEBI:456216"/>
    </reaction>
    <physiologicalReaction direction="left-to-right" evidence="16">
        <dbReference type="Rhea" id="RHEA:82360"/>
    </physiologicalReaction>
</comment>
<keyword evidence="13" id="KW-0007">Acetylation</keyword>
<evidence type="ECO:0000256" key="6">
    <source>
        <dbReference type="ARBA" id="ARBA00022741"/>
    </source>
</evidence>
<dbReference type="Pfam" id="PF00005">
    <property type="entry name" value="ABC_tran"/>
    <property type="match status" value="1"/>
</dbReference>
<keyword evidence="15 21" id="KW-0472">Membrane</keyword>
<evidence type="ECO:0000256" key="5">
    <source>
        <dbReference type="ARBA" id="ARBA00022723"/>
    </source>
</evidence>
<dbReference type="CDD" id="cd18573">
    <property type="entry name" value="ABC_6TM_ABCB10_like"/>
    <property type="match status" value="1"/>
</dbReference>
<dbReference type="InterPro" id="IPR017871">
    <property type="entry name" value="ABC_transporter-like_CS"/>
</dbReference>
<keyword evidence="25" id="KW-1185">Reference proteome</keyword>
<feature type="transmembrane region" description="Helical" evidence="21">
    <location>
        <begin position="45"/>
        <end position="68"/>
    </location>
</feature>
<evidence type="ECO:0000259" key="23">
    <source>
        <dbReference type="PROSITE" id="PS50929"/>
    </source>
</evidence>
<dbReference type="EMBL" id="JACVVK020000148">
    <property type="protein sequence ID" value="KAK7488683.1"/>
    <property type="molecule type" value="Genomic_DNA"/>
</dbReference>
<feature type="domain" description="ABC transmembrane type-1" evidence="23">
    <location>
        <begin position="48"/>
        <end position="334"/>
    </location>
</feature>
<dbReference type="Gene3D" id="1.20.1560.10">
    <property type="entry name" value="ABC transporter type 1, transmembrane domain"/>
    <property type="match status" value="1"/>
</dbReference>
<dbReference type="PIRSF" id="PIRSF002773">
    <property type="entry name" value="ABC_prm/ATPase_B"/>
    <property type="match status" value="1"/>
</dbReference>
<keyword evidence="8" id="KW-0067">ATP-binding</keyword>
<evidence type="ECO:0000256" key="4">
    <source>
        <dbReference type="ARBA" id="ARBA00022692"/>
    </source>
</evidence>
<dbReference type="InterPro" id="IPR003439">
    <property type="entry name" value="ABC_transporter-like_ATP-bd"/>
</dbReference>
<dbReference type="InterPro" id="IPR036640">
    <property type="entry name" value="ABC1_TM_sf"/>
</dbReference>
<evidence type="ECO:0000256" key="7">
    <source>
        <dbReference type="ARBA" id="ARBA00022792"/>
    </source>
</evidence>
<evidence type="ECO:0000256" key="10">
    <source>
        <dbReference type="ARBA" id="ARBA00022946"/>
    </source>
</evidence>
<keyword evidence="11" id="KW-1278">Translocase</keyword>
<evidence type="ECO:0000256" key="16">
    <source>
        <dbReference type="ARBA" id="ARBA00052250"/>
    </source>
</evidence>
<proteinExistence type="inferred from homology"/>
<keyword evidence="9" id="KW-0460">Magnesium</keyword>
<evidence type="ECO:0000256" key="17">
    <source>
        <dbReference type="ARBA" id="ARBA00055589"/>
    </source>
</evidence>
<feature type="transmembrane region" description="Helical" evidence="21">
    <location>
        <begin position="308"/>
        <end position="329"/>
    </location>
</feature>
<reference evidence="24 25" key="1">
    <citation type="journal article" date="2023" name="Sci. Data">
        <title>Genome assembly of the Korean intertidal mud-creeper Batillaria attramentaria.</title>
        <authorList>
            <person name="Patra A.K."/>
            <person name="Ho P.T."/>
            <person name="Jun S."/>
            <person name="Lee S.J."/>
            <person name="Kim Y."/>
            <person name="Won Y.J."/>
        </authorList>
    </citation>
    <scope>NUCLEOTIDE SEQUENCE [LARGE SCALE GENOMIC DNA]</scope>
    <source>
        <strain evidence="24">Wonlab-2016</strain>
    </source>
</reference>
<dbReference type="SMART" id="SM00382">
    <property type="entry name" value="AAA"/>
    <property type="match status" value="1"/>
</dbReference>
<dbReference type="Proteomes" id="UP001519460">
    <property type="component" value="Unassembled WGS sequence"/>
</dbReference>
<evidence type="ECO:0000256" key="13">
    <source>
        <dbReference type="ARBA" id="ARBA00022990"/>
    </source>
</evidence>
<dbReference type="FunFam" id="3.40.50.300:FF:000403">
    <property type="entry name" value="ATP-binding cassette sub-family B member 8, mitochondrial"/>
    <property type="match status" value="1"/>
</dbReference>
<sequence length="621" mass="67582">MLVWLRQIPKKQAATPAPKGDAGKPALPKSSEIRRLLGQSGPEKWRILGAVSLLVISSGVTMAVPFCMGKVIDIIYTAVDHDQLVERLNYVCKILVVVFIVGGLANFGRVYLMQIAGQRIIKRLRENLFGSVIKQEMGFFDKTRTGELINRLSTDTSLVGQSVTMNISDGLRAVAQAVGGIGMMVYVSTKLTLLSLAVVPPVAGMSIIYGRYMRGITRQVQDSLAHATQLAEEKISNIRTVRAFAHERKECDAYNSKIDEVLKLSYKESLARGIFFGFTGLSGNLIVLSVFYYGGIMMTESQITVGELSAFLLYAAYVGISIGGLSSFYTELNRGLGASQRLWELIDRSPSIPISATESSPLVSQLRILPKVSGNIEFQDVFFTYPSRPDISIFSGLNLSVPAGCVTAVVGPSGSGKSTICGLLLRYYDPDSGCVTLDGHDVRTLDPTWLRAHIGTVSQEPILFSCSVAENIAYGAINPDSVTPQQIEDAARKANAFNFVRNFPDGFETLVGERGLMLSGGQRQRIAIARAILKNPEILMLDEATSALDAESEYLVQDALEKLMSGRTVLTIAHRLSTIKTADQIAVISGGQLTEIGSYRDLISVQDGIFRKLVERQTIVS</sequence>